<dbReference type="PANTHER" id="PTHR46033:SF8">
    <property type="entry name" value="PROTEIN MAINTENANCE OF MERISTEMS-LIKE"/>
    <property type="match status" value="1"/>
</dbReference>
<protein>
    <submittedName>
        <fullName evidence="2">Serine/threonine-protein phosphatase 7 long form homolog</fullName>
    </submittedName>
</protein>
<dbReference type="Proteomes" id="UP000790787">
    <property type="component" value="Chromosome 23"/>
</dbReference>
<dbReference type="PANTHER" id="PTHR46033">
    <property type="entry name" value="PROTEIN MAIN-LIKE 2"/>
    <property type="match status" value="1"/>
</dbReference>
<dbReference type="AlphaFoldDB" id="A0A1S3YUV5"/>
<dbReference type="RefSeq" id="XP_016455914.2">
    <property type="nucleotide sequence ID" value="XM_016600428.2"/>
</dbReference>
<dbReference type="PaxDb" id="4097-A0A1S3YUV5"/>
<dbReference type="Pfam" id="PF10536">
    <property type="entry name" value="PMD"/>
    <property type="match status" value="1"/>
</dbReference>
<dbReference type="OMA" id="ECAITLE"/>
<dbReference type="GeneID" id="107779925"/>
<evidence type="ECO:0000313" key="2">
    <source>
        <dbReference type="RefSeq" id="XP_016455914.2"/>
    </source>
</evidence>
<dbReference type="InterPro" id="IPR019557">
    <property type="entry name" value="AminoTfrase-like_pln_mobile"/>
</dbReference>
<organism evidence="1 2">
    <name type="scientific">Nicotiana tabacum</name>
    <name type="common">Common tobacco</name>
    <dbReference type="NCBI Taxonomy" id="4097"/>
    <lineage>
        <taxon>Eukaryota</taxon>
        <taxon>Viridiplantae</taxon>
        <taxon>Streptophyta</taxon>
        <taxon>Embryophyta</taxon>
        <taxon>Tracheophyta</taxon>
        <taxon>Spermatophyta</taxon>
        <taxon>Magnoliopsida</taxon>
        <taxon>eudicotyledons</taxon>
        <taxon>Gunneridae</taxon>
        <taxon>Pentapetalae</taxon>
        <taxon>asterids</taxon>
        <taxon>lamiids</taxon>
        <taxon>Solanales</taxon>
        <taxon>Solanaceae</taxon>
        <taxon>Nicotianoideae</taxon>
        <taxon>Nicotianeae</taxon>
        <taxon>Nicotiana</taxon>
    </lineage>
</organism>
<proteinExistence type="predicted"/>
<dbReference type="OrthoDB" id="1305039at2759"/>
<keyword evidence="1" id="KW-1185">Reference proteome</keyword>
<name>A0A1S3YUV5_TOBAC</name>
<dbReference type="KEGG" id="nta:107779925"/>
<accession>A0A1S3YUV5</accession>
<dbReference type="STRING" id="4097.A0A1S3YUV5"/>
<dbReference type="RefSeq" id="XP_016455914.1">
    <property type="nucleotide sequence ID" value="XM_016600428.1"/>
</dbReference>
<sequence length="207" mass="24105">MWDFLSAHLLHPCIVRRLLDTGFYRIIEIGRLQLDWSLITALIERWRPETHTFYLSIGEAIITLQNVEVLYGLPVDEHPIAYPHALREYTGLSYLEMLRRLTGFQPTEEATFSGYSRLQLTPVRLHLEAMNADITDDILDLHIDRYTRLLMLLMFSVALFPNTSENLVSLRFLHHLKRLDDLPGYSWGATILGYLYRQICRASIGTQ</sequence>
<gene>
    <name evidence="2" type="primary">LOC107779925</name>
</gene>
<evidence type="ECO:0000313" key="1">
    <source>
        <dbReference type="Proteomes" id="UP000790787"/>
    </source>
</evidence>
<dbReference type="InterPro" id="IPR044824">
    <property type="entry name" value="MAIN-like"/>
</dbReference>
<dbReference type="GO" id="GO:0010073">
    <property type="term" value="P:meristem maintenance"/>
    <property type="evidence" value="ECO:0007669"/>
    <property type="project" value="InterPro"/>
</dbReference>
<reference evidence="1" key="1">
    <citation type="journal article" date="2014" name="Nat. Commun.">
        <title>The tobacco genome sequence and its comparison with those of tomato and potato.</title>
        <authorList>
            <person name="Sierro N."/>
            <person name="Battey J.N."/>
            <person name="Ouadi S."/>
            <person name="Bakaher N."/>
            <person name="Bovet L."/>
            <person name="Willig A."/>
            <person name="Goepfert S."/>
            <person name="Peitsch M.C."/>
            <person name="Ivanov N.V."/>
        </authorList>
    </citation>
    <scope>NUCLEOTIDE SEQUENCE [LARGE SCALE GENOMIC DNA]</scope>
</reference>
<reference evidence="2" key="2">
    <citation type="submission" date="2025-08" db="UniProtKB">
        <authorList>
            <consortium name="RefSeq"/>
        </authorList>
    </citation>
    <scope>IDENTIFICATION</scope>
    <source>
        <tissue evidence="2">Leaf</tissue>
    </source>
</reference>